<dbReference type="AlphaFoldDB" id="A0A1G6NDU9"/>
<evidence type="ECO:0000313" key="1">
    <source>
        <dbReference type="EMBL" id="SDC66019.1"/>
    </source>
</evidence>
<dbReference type="InterPro" id="IPR017703">
    <property type="entry name" value="YgfZ/GCV_T_CS"/>
</dbReference>
<sequence>MATSTAFTLFTLNGVDAQKFLQGQVTLNTEALAENLTRYTAICSLKGRIQFGLWLKKINPESFEIVVTADQAEEFAKHIKKFGAFSKMKLEQVSQVYPTLNGASTDFSANETDIAAWQLQAIEAGQAWIEATTAQEFQPQELRLHQREGVHYDKGCYLGQEIIARLWFKAKPKHWLHLVQGTGYAPAAATQLNNDVEVVNSIAVDGGYKALVVAKPEALAELGLQVLDLPEALNGDVARPQ</sequence>
<name>A0A1G6NDU9_9GAMM</name>
<protein>
    <submittedName>
        <fullName evidence="1">Uncharacterized protein</fullName>
    </submittedName>
</protein>
<dbReference type="Gene3D" id="3.30.70.1400">
    <property type="entry name" value="Aminomethyltransferase beta-barrel domains"/>
    <property type="match status" value="1"/>
</dbReference>
<organism evidence="1 2">
    <name type="scientific">Acinetobacter kookii</name>
    <dbReference type="NCBI Taxonomy" id="1226327"/>
    <lineage>
        <taxon>Bacteria</taxon>
        <taxon>Pseudomonadati</taxon>
        <taxon>Pseudomonadota</taxon>
        <taxon>Gammaproteobacteria</taxon>
        <taxon>Moraxellales</taxon>
        <taxon>Moraxellaceae</taxon>
        <taxon>Acinetobacter</taxon>
    </lineage>
</organism>
<dbReference type="SUPFAM" id="SSF103025">
    <property type="entry name" value="Folate-binding domain"/>
    <property type="match status" value="1"/>
</dbReference>
<dbReference type="Gene3D" id="2.40.30.160">
    <property type="match status" value="1"/>
</dbReference>
<gene>
    <name evidence="1" type="ORF">SAMN05421732_11038</name>
</gene>
<proteinExistence type="predicted"/>
<dbReference type="RefSeq" id="WP_092820384.1">
    <property type="nucleotide sequence ID" value="NZ_BAABKJ010000015.1"/>
</dbReference>
<dbReference type="PANTHER" id="PTHR22602:SF0">
    <property type="entry name" value="TRANSFERASE CAF17, MITOCHONDRIAL-RELATED"/>
    <property type="match status" value="1"/>
</dbReference>
<accession>A0A1G6NDU9</accession>
<dbReference type="NCBIfam" id="TIGR03317">
    <property type="entry name" value="ygfZ_signature"/>
    <property type="match status" value="1"/>
</dbReference>
<keyword evidence="2" id="KW-1185">Reference proteome</keyword>
<evidence type="ECO:0000313" key="2">
    <source>
        <dbReference type="Proteomes" id="UP000243468"/>
    </source>
</evidence>
<dbReference type="InterPro" id="IPR045179">
    <property type="entry name" value="YgfZ/GcvT"/>
</dbReference>
<reference evidence="2" key="1">
    <citation type="submission" date="2016-09" db="EMBL/GenBank/DDBJ databases">
        <authorList>
            <person name="Varghese N."/>
            <person name="Submissions S."/>
        </authorList>
    </citation>
    <scope>NUCLEOTIDE SEQUENCE [LARGE SCALE GENOMIC DNA]</scope>
    <source>
        <strain evidence="2">ANC 4667</strain>
    </source>
</reference>
<dbReference type="EMBL" id="FMYO01000010">
    <property type="protein sequence ID" value="SDC66019.1"/>
    <property type="molecule type" value="Genomic_DNA"/>
</dbReference>
<dbReference type="GO" id="GO:0016226">
    <property type="term" value="P:iron-sulfur cluster assembly"/>
    <property type="evidence" value="ECO:0007669"/>
    <property type="project" value="TreeGrafter"/>
</dbReference>
<dbReference type="STRING" id="1226327.SAMN05421732_11038"/>
<dbReference type="PANTHER" id="PTHR22602">
    <property type="entry name" value="TRANSFERASE CAF17, MITOCHONDRIAL-RELATED"/>
    <property type="match status" value="1"/>
</dbReference>
<dbReference type="Proteomes" id="UP000243468">
    <property type="component" value="Unassembled WGS sequence"/>
</dbReference>
<dbReference type="OrthoDB" id="9796287at2"/>